<proteinExistence type="predicted"/>
<dbReference type="InterPro" id="IPR014926">
    <property type="entry name" value="Phage_D3112_Orf24"/>
</dbReference>
<gene>
    <name evidence="2" type="ORF">DT376_06240</name>
    <name evidence="1" type="ORF">GUL26_09230</name>
</gene>
<sequence>MAHPKETRDALRRAYVLDRQSLEVAAAMFGVSYGTARRWKQQAEAEGDDWDKAQSAQLLAGGGLEDVARQVLAGLVTQFQATMEAIQVDADIKPAVKVQLLASLADAYNKTVSASKRVLPETSALATAMEVLQRLASFIRERFPQHAQAFAEVLEPFGEVIAKELG</sequence>
<dbReference type="RefSeq" id="WP_003137282.1">
    <property type="nucleotide sequence ID" value="NZ_AP014839.1"/>
</dbReference>
<dbReference type="EMBL" id="QORE01000132">
    <property type="protein sequence ID" value="RCI75706.1"/>
    <property type="molecule type" value="Genomic_DNA"/>
</dbReference>
<dbReference type="Pfam" id="PF08822">
    <property type="entry name" value="DUF1804"/>
    <property type="match status" value="1"/>
</dbReference>
<evidence type="ECO:0000313" key="3">
    <source>
        <dbReference type="Proteomes" id="UP000253594"/>
    </source>
</evidence>
<protein>
    <submittedName>
        <fullName evidence="2">DUF1804 family protein</fullName>
    </submittedName>
</protein>
<dbReference type="EMBL" id="WXZT01000004">
    <property type="protein sequence ID" value="MZZ12429.1"/>
    <property type="molecule type" value="Genomic_DNA"/>
</dbReference>
<name>A0A0F7QKF9_PSEAI</name>
<dbReference type="Proteomes" id="UP000644192">
    <property type="component" value="Unassembled WGS sequence"/>
</dbReference>
<evidence type="ECO:0000313" key="2">
    <source>
        <dbReference type="EMBL" id="RCI75706.1"/>
    </source>
</evidence>
<reference evidence="1" key="2">
    <citation type="submission" date="2020-01" db="EMBL/GenBank/DDBJ databases">
        <title>Bacteria Cultured from War Wounds Associated with the Conflict in Eastern Ukraine.</title>
        <authorList>
            <person name="Snesrud E."/>
            <person name="Galac M.R."/>
            <person name="Mc Gann P."/>
            <person name="Valentine K."/>
            <person name="Viacheslav K."/>
        </authorList>
    </citation>
    <scope>NUCLEOTIDE SEQUENCE</scope>
    <source>
        <strain evidence="1">VNMU148</strain>
    </source>
</reference>
<comment type="caution">
    <text evidence="2">The sequence shown here is derived from an EMBL/GenBank/DDBJ whole genome shotgun (WGS) entry which is preliminary data.</text>
</comment>
<dbReference type="Proteomes" id="UP000253594">
    <property type="component" value="Unassembled WGS sequence"/>
</dbReference>
<reference evidence="2 3" key="1">
    <citation type="submission" date="2018-07" db="EMBL/GenBank/DDBJ databases">
        <title>Mechanisms of high-level aminoglycoside resistance among Gram-negative pathogens in Brazil.</title>
        <authorList>
            <person name="Ballaben A.S."/>
            <person name="Darini A.L.C."/>
            <person name="Doi Y."/>
        </authorList>
    </citation>
    <scope>NUCLEOTIDE SEQUENCE [LARGE SCALE GENOMIC DNA]</scope>
    <source>
        <strain evidence="2 3">B2-305</strain>
    </source>
</reference>
<dbReference type="AlphaFoldDB" id="A0A0F7QKF9"/>
<organism evidence="2 3">
    <name type="scientific">Pseudomonas aeruginosa</name>
    <dbReference type="NCBI Taxonomy" id="287"/>
    <lineage>
        <taxon>Bacteria</taxon>
        <taxon>Pseudomonadati</taxon>
        <taxon>Pseudomonadota</taxon>
        <taxon>Gammaproteobacteria</taxon>
        <taxon>Pseudomonadales</taxon>
        <taxon>Pseudomonadaceae</taxon>
        <taxon>Pseudomonas</taxon>
    </lineage>
</organism>
<evidence type="ECO:0000313" key="1">
    <source>
        <dbReference type="EMBL" id="MZZ12429.1"/>
    </source>
</evidence>
<accession>A0A0F7QKF9</accession>